<name>A0A3B7MLI5_9BACT</name>
<dbReference type="RefSeq" id="WP_119051245.1">
    <property type="nucleotide sequence ID" value="NZ_CP032157.1"/>
</dbReference>
<sequence length="205" mass="22173">MNKKRDSYMKFILLSALLATAMLACKKDKETDTHPPAWYIAESEQLVIPAAIELPDNLPKGNTRVATYYAEGVQKYKAQQKAGSDPATYEWVFVAPEAVLYDITNARVGTHSAGPSWQLTGVTDSIYGQAFTPAKTAASPDPAGIDWLLLMPKTGKVATGIFANVAYIQRIATTGGKAPAQLPVNAGETTNVAYTAIYRFTKKNP</sequence>
<gene>
    <name evidence="2" type="ORF">D3H65_15835</name>
</gene>
<evidence type="ECO:0000256" key="1">
    <source>
        <dbReference type="SAM" id="SignalP"/>
    </source>
</evidence>
<feature type="chain" id="PRO_5017668933" evidence="1">
    <location>
        <begin position="22"/>
        <end position="205"/>
    </location>
</feature>
<dbReference type="EMBL" id="CP032157">
    <property type="protein sequence ID" value="AXY75364.1"/>
    <property type="molecule type" value="Genomic_DNA"/>
</dbReference>
<proteinExistence type="predicted"/>
<dbReference type="OrthoDB" id="193535at2"/>
<dbReference type="KEGG" id="pseg:D3H65_15835"/>
<dbReference type="PANTHER" id="PTHR35567:SF1">
    <property type="entry name" value="CONSERVED FUNGAL PROTEIN (AFU_ORTHOLOGUE AFUA_1G14230)"/>
    <property type="match status" value="1"/>
</dbReference>
<organism evidence="2 3">
    <name type="scientific">Paraflavitalea soli</name>
    <dbReference type="NCBI Taxonomy" id="2315862"/>
    <lineage>
        <taxon>Bacteria</taxon>
        <taxon>Pseudomonadati</taxon>
        <taxon>Bacteroidota</taxon>
        <taxon>Chitinophagia</taxon>
        <taxon>Chitinophagales</taxon>
        <taxon>Chitinophagaceae</taxon>
        <taxon>Paraflavitalea</taxon>
    </lineage>
</organism>
<evidence type="ECO:0000313" key="2">
    <source>
        <dbReference type="EMBL" id="AXY75364.1"/>
    </source>
</evidence>
<evidence type="ECO:0000313" key="3">
    <source>
        <dbReference type="Proteomes" id="UP000263900"/>
    </source>
</evidence>
<dbReference type="InterPro" id="IPR021851">
    <property type="entry name" value="DUF3455"/>
</dbReference>
<reference evidence="2 3" key="1">
    <citation type="submission" date="2018-09" db="EMBL/GenBank/DDBJ databases">
        <title>Genome sequencing of strain 6GH32-13.</title>
        <authorList>
            <person name="Weon H.-Y."/>
            <person name="Heo J."/>
            <person name="Kwon S.-W."/>
        </authorList>
    </citation>
    <scope>NUCLEOTIDE SEQUENCE [LARGE SCALE GENOMIC DNA]</scope>
    <source>
        <strain evidence="2 3">5GH32-13</strain>
    </source>
</reference>
<protein>
    <submittedName>
        <fullName evidence="2">DUF3455 domain-containing protein</fullName>
    </submittedName>
</protein>
<dbReference type="Proteomes" id="UP000263900">
    <property type="component" value="Chromosome"/>
</dbReference>
<keyword evidence="1" id="KW-0732">Signal</keyword>
<dbReference type="AlphaFoldDB" id="A0A3B7MLI5"/>
<dbReference type="PANTHER" id="PTHR35567">
    <property type="entry name" value="MALATE DEHYDROGENASE (AFU_ORTHOLOGUE AFUA_2G13800)"/>
    <property type="match status" value="1"/>
</dbReference>
<feature type="signal peptide" evidence="1">
    <location>
        <begin position="1"/>
        <end position="21"/>
    </location>
</feature>
<dbReference type="PROSITE" id="PS51257">
    <property type="entry name" value="PROKAR_LIPOPROTEIN"/>
    <property type="match status" value="1"/>
</dbReference>
<dbReference type="Pfam" id="PF11937">
    <property type="entry name" value="DUF3455"/>
    <property type="match status" value="1"/>
</dbReference>
<keyword evidence="3" id="KW-1185">Reference proteome</keyword>
<accession>A0A3B7MLI5</accession>